<evidence type="ECO:0000313" key="3">
    <source>
        <dbReference type="Proteomes" id="UP000464754"/>
    </source>
</evidence>
<proteinExistence type="predicted"/>
<dbReference type="SUPFAM" id="SSF53187">
    <property type="entry name" value="Zn-dependent exopeptidases"/>
    <property type="match status" value="1"/>
</dbReference>
<accession>A0A6N4TGS1</accession>
<dbReference type="Pfam" id="PF07454">
    <property type="entry name" value="SpoIIP"/>
    <property type="match status" value="1"/>
</dbReference>
<dbReference type="InterPro" id="IPR010897">
    <property type="entry name" value="Spore_II_P"/>
</dbReference>
<protein>
    <submittedName>
        <fullName evidence="2">Stage II sporulation protein P</fullName>
    </submittedName>
</protein>
<dbReference type="Proteomes" id="UP000464754">
    <property type="component" value="Chromosome"/>
</dbReference>
<feature type="region of interest" description="Disordered" evidence="1">
    <location>
        <begin position="71"/>
        <end position="103"/>
    </location>
</feature>
<feature type="compositionally biased region" description="Polar residues" evidence="1">
    <location>
        <begin position="71"/>
        <end position="81"/>
    </location>
</feature>
<dbReference type="EMBL" id="AP019695">
    <property type="protein sequence ID" value="BBK21781.1"/>
    <property type="molecule type" value="Genomic_DNA"/>
</dbReference>
<evidence type="ECO:0000313" key="2">
    <source>
        <dbReference type="EMBL" id="BBK21781.1"/>
    </source>
</evidence>
<sequence>MSGGIKIAGKLLLMFAFLCVTPFKEGFEKKVATSSSLMNNLVYQQKTLSKDVELKKQLNVMADTTFQSFNEDSNVESTSDSPLIVPKEPENEKPKDTATKEKESVKKNGKKIYIYDTHQDEKYNDGKTVLDGAFVLASLLEKKGYEVVVETNNFAKYRSDHNMTYDDAYLVSEKFMNDALVKYGGFDLCIDLHRDSVPREYTYTTINGKTYAKSMMVVAGSSKNVKSATKISTTLTDKVNKHANGIMKDVMTRKEAYYNQYVCKGVILMECGSENNSFEEVKNTLEVVAVGIDEMLKEGLNI</sequence>
<name>A0A6N4TGS1_9FIRM</name>
<gene>
    <name evidence="2" type="primary">spoIIP</name>
    <name evidence="2" type="ORF">Aargi30884_06840</name>
</gene>
<organism evidence="2 3">
    <name type="scientific">Amedibacterium intestinale</name>
    <dbReference type="NCBI Taxonomy" id="2583452"/>
    <lineage>
        <taxon>Bacteria</taxon>
        <taxon>Bacillati</taxon>
        <taxon>Bacillota</taxon>
        <taxon>Erysipelotrichia</taxon>
        <taxon>Erysipelotrichales</taxon>
        <taxon>Erysipelotrichaceae</taxon>
        <taxon>Amedibacterium</taxon>
    </lineage>
</organism>
<dbReference type="RefSeq" id="WP_232057312.1">
    <property type="nucleotide sequence ID" value="NZ_AP019695.1"/>
</dbReference>
<feature type="compositionally biased region" description="Basic and acidic residues" evidence="1">
    <location>
        <begin position="87"/>
        <end position="103"/>
    </location>
</feature>
<keyword evidence="3" id="KW-1185">Reference proteome</keyword>
<dbReference type="KEGG" id="aarg:Aargi30884_06840"/>
<evidence type="ECO:0000256" key="1">
    <source>
        <dbReference type="SAM" id="MobiDB-lite"/>
    </source>
</evidence>
<reference evidence="3" key="1">
    <citation type="submission" date="2019-05" db="EMBL/GenBank/DDBJ databases">
        <title>Complete genome sequencing of Absiella argi strain JCM 30884.</title>
        <authorList>
            <person name="Sakamoto M."/>
            <person name="Murakami T."/>
            <person name="Mori H."/>
        </authorList>
    </citation>
    <scope>NUCLEOTIDE SEQUENCE [LARGE SCALE GENOMIC DNA]</scope>
    <source>
        <strain evidence="3">JCM 30884</strain>
    </source>
</reference>
<dbReference type="AlphaFoldDB" id="A0A6N4TGS1"/>